<keyword evidence="3" id="KW-1185">Reference proteome</keyword>
<dbReference type="EMBL" id="MU853639">
    <property type="protein sequence ID" value="KAK4140126.1"/>
    <property type="molecule type" value="Genomic_DNA"/>
</dbReference>
<evidence type="ECO:0000256" key="1">
    <source>
        <dbReference type="SAM" id="MobiDB-lite"/>
    </source>
</evidence>
<proteinExistence type="predicted"/>
<name>A0AAN6UWL6_9PEZI</name>
<organism evidence="2 3">
    <name type="scientific">Dichotomopilus funicola</name>
    <dbReference type="NCBI Taxonomy" id="1934379"/>
    <lineage>
        <taxon>Eukaryota</taxon>
        <taxon>Fungi</taxon>
        <taxon>Dikarya</taxon>
        <taxon>Ascomycota</taxon>
        <taxon>Pezizomycotina</taxon>
        <taxon>Sordariomycetes</taxon>
        <taxon>Sordariomycetidae</taxon>
        <taxon>Sordariales</taxon>
        <taxon>Chaetomiaceae</taxon>
        <taxon>Dichotomopilus</taxon>
    </lineage>
</organism>
<dbReference type="AlphaFoldDB" id="A0AAN6UWL6"/>
<protein>
    <submittedName>
        <fullName evidence="2">Uncharacterized protein</fullName>
    </submittedName>
</protein>
<feature type="region of interest" description="Disordered" evidence="1">
    <location>
        <begin position="173"/>
        <end position="194"/>
    </location>
</feature>
<dbReference type="Proteomes" id="UP001302676">
    <property type="component" value="Unassembled WGS sequence"/>
</dbReference>
<feature type="compositionally biased region" description="Polar residues" evidence="1">
    <location>
        <begin position="56"/>
        <end position="81"/>
    </location>
</feature>
<comment type="caution">
    <text evidence="2">The sequence shown here is derived from an EMBL/GenBank/DDBJ whole genome shotgun (WGS) entry which is preliminary data.</text>
</comment>
<dbReference type="GeneID" id="87815013"/>
<reference evidence="2" key="2">
    <citation type="submission" date="2023-05" db="EMBL/GenBank/DDBJ databases">
        <authorList>
            <consortium name="Lawrence Berkeley National Laboratory"/>
            <person name="Steindorff A."/>
            <person name="Hensen N."/>
            <person name="Bonometti L."/>
            <person name="Westerberg I."/>
            <person name="Brannstrom I.O."/>
            <person name="Guillou S."/>
            <person name="Cros-Aarteil S."/>
            <person name="Calhoun S."/>
            <person name="Haridas S."/>
            <person name="Kuo A."/>
            <person name="Mondo S."/>
            <person name="Pangilinan J."/>
            <person name="Riley R."/>
            <person name="Labutti K."/>
            <person name="Andreopoulos B."/>
            <person name="Lipzen A."/>
            <person name="Chen C."/>
            <person name="Yanf M."/>
            <person name="Daum C."/>
            <person name="Ng V."/>
            <person name="Clum A."/>
            <person name="Ohm R."/>
            <person name="Martin F."/>
            <person name="Silar P."/>
            <person name="Natvig D."/>
            <person name="Lalanne C."/>
            <person name="Gautier V."/>
            <person name="Ament-Velasquez S.L."/>
            <person name="Kruys A."/>
            <person name="Hutchinson M.I."/>
            <person name="Powell A.J."/>
            <person name="Barry K."/>
            <person name="Miller A.N."/>
            <person name="Grigoriev I.V."/>
            <person name="Debuchy R."/>
            <person name="Gladieux P."/>
            <person name="Thoren M.H."/>
            <person name="Johannesson H."/>
        </authorList>
    </citation>
    <scope>NUCLEOTIDE SEQUENCE</scope>
    <source>
        <strain evidence="2">CBS 141.50</strain>
    </source>
</reference>
<sequence>MLLCLIKARKTALTVNNITSGWRGTGLWPINIQKPLRSPLLLENSNKSTNTSNPTIDNPDSGPSKTTQRSNEAPNTVVSTPHSHKEIRRLWDLLHQHGLGTTVSRLVFRKVEKALGTAQVNEVASQQAAEAYKAQVEASKPSRRRRVVPDPNDLFVKIQQVHRAQIAVGRIEDNTVEESDGQAPERTRDTIVCG</sequence>
<feature type="region of interest" description="Disordered" evidence="1">
    <location>
        <begin position="42"/>
        <end position="82"/>
    </location>
</feature>
<feature type="compositionally biased region" description="Basic and acidic residues" evidence="1">
    <location>
        <begin position="183"/>
        <end position="194"/>
    </location>
</feature>
<gene>
    <name evidence="2" type="ORF">C8A04DRAFT_15220</name>
</gene>
<accession>A0AAN6UWL6</accession>
<evidence type="ECO:0000313" key="3">
    <source>
        <dbReference type="Proteomes" id="UP001302676"/>
    </source>
</evidence>
<dbReference type="RefSeq" id="XP_062633497.1">
    <property type="nucleotide sequence ID" value="XM_062778400.1"/>
</dbReference>
<reference evidence="2" key="1">
    <citation type="journal article" date="2023" name="Mol. Phylogenet. Evol.">
        <title>Genome-scale phylogeny and comparative genomics of the fungal order Sordariales.</title>
        <authorList>
            <person name="Hensen N."/>
            <person name="Bonometti L."/>
            <person name="Westerberg I."/>
            <person name="Brannstrom I.O."/>
            <person name="Guillou S."/>
            <person name="Cros-Aarteil S."/>
            <person name="Calhoun S."/>
            <person name="Haridas S."/>
            <person name="Kuo A."/>
            <person name="Mondo S."/>
            <person name="Pangilinan J."/>
            <person name="Riley R."/>
            <person name="LaButti K."/>
            <person name="Andreopoulos B."/>
            <person name="Lipzen A."/>
            <person name="Chen C."/>
            <person name="Yan M."/>
            <person name="Daum C."/>
            <person name="Ng V."/>
            <person name="Clum A."/>
            <person name="Steindorff A."/>
            <person name="Ohm R.A."/>
            <person name="Martin F."/>
            <person name="Silar P."/>
            <person name="Natvig D.O."/>
            <person name="Lalanne C."/>
            <person name="Gautier V."/>
            <person name="Ament-Velasquez S.L."/>
            <person name="Kruys A."/>
            <person name="Hutchinson M.I."/>
            <person name="Powell A.J."/>
            <person name="Barry K."/>
            <person name="Miller A.N."/>
            <person name="Grigoriev I.V."/>
            <person name="Debuchy R."/>
            <person name="Gladieux P."/>
            <person name="Hiltunen Thoren M."/>
            <person name="Johannesson H."/>
        </authorList>
    </citation>
    <scope>NUCLEOTIDE SEQUENCE</scope>
    <source>
        <strain evidence="2">CBS 141.50</strain>
    </source>
</reference>
<evidence type="ECO:0000313" key="2">
    <source>
        <dbReference type="EMBL" id="KAK4140126.1"/>
    </source>
</evidence>
<feature type="compositionally biased region" description="Low complexity" evidence="1">
    <location>
        <begin position="44"/>
        <end position="55"/>
    </location>
</feature>